<feature type="compositionally biased region" description="Acidic residues" evidence="1">
    <location>
        <begin position="356"/>
        <end position="371"/>
    </location>
</feature>
<comment type="caution">
    <text evidence="3">The sequence shown here is derived from an EMBL/GenBank/DDBJ whole genome shotgun (WGS) entry which is preliminary data.</text>
</comment>
<dbReference type="InterPro" id="IPR055706">
    <property type="entry name" value="Slg1/2_DUF7282"/>
</dbReference>
<dbReference type="InterPro" id="IPR006311">
    <property type="entry name" value="TAT_signal"/>
</dbReference>
<protein>
    <recommendedName>
        <fullName evidence="2">DUF7282 domain-containing protein</fullName>
    </recommendedName>
</protein>
<gene>
    <name evidence="3" type="ORF">C475_05940</name>
</gene>
<evidence type="ECO:0000313" key="4">
    <source>
        <dbReference type="Proteomes" id="UP000011626"/>
    </source>
</evidence>
<dbReference type="OrthoDB" id="239724at2157"/>
<dbReference type="Pfam" id="PF23951">
    <property type="entry name" value="DUF7282"/>
    <property type="match status" value="2"/>
</dbReference>
<accession>M0CW23</accession>
<dbReference type="RefSeq" id="WP_006882860.1">
    <property type="nucleotide sequence ID" value="NZ_AOIU01000013.1"/>
</dbReference>
<name>M0CW23_9EURY</name>
<feature type="domain" description="DUF7282" evidence="2">
    <location>
        <begin position="232"/>
        <end position="350"/>
    </location>
</feature>
<feature type="region of interest" description="Disordered" evidence="1">
    <location>
        <begin position="183"/>
        <end position="228"/>
    </location>
</feature>
<dbReference type="EMBL" id="AOIU01000013">
    <property type="protein sequence ID" value="ELZ27436.1"/>
    <property type="molecule type" value="Genomic_DNA"/>
</dbReference>
<organism evidence="3 4">
    <name type="scientific">Halosimplex carlsbadense 2-9-1</name>
    <dbReference type="NCBI Taxonomy" id="797114"/>
    <lineage>
        <taxon>Archaea</taxon>
        <taxon>Methanobacteriati</taxon>
        <taxon>Methanobacteriota</taxon>
        <taxon>Stenosarchaea group</taxon>
        <taxon>Halobacteria</taxon>
        <taxon>Halobacteriales</taxon>
        <taxon>Haloarculaceae</taxon>
        <taxon>Halosimplex</taxon>
    </lineage>
</organism>
<evidence type="ECO:0000256" key="1">
    <source>
        <dbReference type="SAM" id="MobiDB-lite"/>
    </source>
</evidence>
<feature type="region of interest" description="Disordered" evidence="1">
    <location>
        <begin position="356"/>
        <end position="407"/>
    </location>
</feature>
<feature type="compositionally biased region" description="Low complexity" evidence="1">
    <location>
        <begin position="372"/>
        <end position="407"/>
    </location>
</feature>
<feature type="domain" description="DUF7282" evidence="2">
    <location>
        <begin position="59"/>
        <end position="180"/>
    </location>
</feature>
<dbReference type="PROSITE" id="PS51318">
    <property type="entry name" value="TAT"/>
    <property type="match status" value="1"/>
</dbReference>
<dbReference type="Proteomes" id="UP000011626">
    <property type="component" value="Unassembled WGS sequence"/>
</dbReference>
<reference evidence="3 4" key="1">
    <citation type="journal article" date="2014" name="PLoS Genet.">
        <title>Phylogenetically driven sequencing of extremely halophilic archaea reveals strategies for static and dynamic osmo-response.</title>
        <authorList>
            <person name="Becker E.A."/>
            <person name="Seitzer P.M."/>
            <person name="Tritt A."/>
            <person name="Larsen D."/>
            <person name="Krusor M."/>
            <person name="Yao A.I."/>
            <person name="Wu D."/>
            <person name="Madern D."/>
            <person name="Eisen J.A."/>
            <person name="Darling A.E."/>
            <person name="Facciotti M.T."/>
        </authorList>
    </citation>
    <scope>NUCLEOTIDE SEQUENCE [LARGE SCALE GENOMIC DNA]</scope>
    <source>
        <strain evidence="3 4">2-9-1</strain>
    </source>
</reference>
<dbReference type="eggNOG" id="arCOG10180">
    <property type="taxonomic scope" value="Archaea"/>
</dbReference>
<dbReference type="AlphaFoldDB" id="M0CW23"/>
<proteinExistence type="predicted"/>
<keyword evidence="4" id="KW-1185">Reference proteome</keyword>
<evidence type="ECO:0000313" key="3">
    <source>
        <dbReference type="EMBL" id="ELZ27436.1"/>
    </source>
</evidence>
<sequence>MTDESTDRSATGEPSRRTFLKSGALATGALAVGTGAVVAGQSGDDGDGEESQETGGQFASVQFANQSSDGTTVSVDEVTLSDSGYVAFHDVSLFEGDVIESVVGVSEYLEPGVTYGTDVTLFDVAGADFETESLTGTGALVAMPHRETGDDESYDFVDSEGEEDGPFAEAGLPAVDLAFVDATGGGEGTATETPDGMGTATATPDGTGTPTDTPDGTATGTETGSDDATPFATVDFENQAVADDAVTVGEALLSEGGFVALHDARLLGGELFESVVGVSEYLEPGVHRAVEVALDDPSAIAEVPFPPAPAKPLVPMPHLDTDDDDSYDFVDSEGEDDGPYTAEGQAVVDLGFVTTEDEGTDTGTAEGEDTDTGTPVGTDTETATETGTPDGTETATETDAGTATDIA</sequence>
<evidence type="ECO:0000259" key="2">
    <source>
        <dbReference type="Pfam" id="PF23951"/>
    </source>
</evidence>
<feature type="compositionally biased region" description="Low complexity" evidence="1">
    <location>
        <begin position="189"/>
        <end position="223"/>
    </location>
</feature>